<comment type="caution">
    <text evidence="2">The sequence shown here is derived from an EMBL/GenBank/DDBJ whole genome shotgun (WGS) entry which is preliminary data.</text>
</comment>
<dbReference type="Proteomes" id="UP000256478">
    <property type="component" value="Unassembled WGS sequence"/>
</dbReference>
<feature type="transmembrane region" description="Helical" evidence="1">
    <location>
        <begin position="53"/>
        <end position="74"/>
    </location>
</feature>
<keyword evidence="1" id="KW-1133">Transmembrane helix</keyword>
<evidence type="ECO:0008006" key="4">
    <source>
        <dbReference type="Google" id="ProtNLM"/>
    </source>
</evidence>
<feature type="transmembrane region" description="Helical" evidence="1">
    <location>
        <begin position="166"/>
        <end position="184"/>
    </location>
</feature>
<dbReference type="OrthoDB" id="10013181at2"/>
<feature type="transmembrane region" description="Helical" evidence="1">
    <location>
        <begin position="7"/>
        <end position="26"/>
    </location>
</feature>
<organism evidence="2 3">
    <name type="scientific">Thalassotalea euphylliae</name>
    <dbReference type="NCBI Taxonomy" id="1655234"/>
    <lineage>
        <taxon>Bacteria</taxon>
        <taxon>Pseudomonadati</taxon>
        <taxon>Pseudomonadota</taxon>
        <taxon>Gammaproteobacteria</taxon>
        <taxon>Alteromonadales</taxon>
        <taxon>Colwelliaceae</taxon>
        <taxon>Thalassotalea</taxon>
    </lineage>
</organism>
<dbReference type="EMBL" id="QUOU01000001">
    <property type="protein sequence ID" value="REL28197.1"/>
    <property type="molecule type" value="Genomic_DNA"/>
</dbReference>
<protein>
    <recommendedName>
        <fullName evidence="4">DUF4386 family protein</fullName>
    </recommendedName>
</protein>
<evidence type="ECO:0000313" key="2">
    <source>
        <dbReference type="EMBL" id="REL28197.1"/>
    </source>
</evidence>
<name>A0A3E0TV04_9GAMM</name>
<proteinExistence type="predicted"/>
<dbReference type="RefSeq" id="WP_116009247.1">
    <property type="nucleotide sequence ID" value="NZ_QUOU01000001.1"/>
</dbReference>
<accession>A0A3E0TV04</accession>
<feature type="transmembrane region" description="Helical" evidence="1">
    <location>
        <begin position="86"/>
        <end position="110"/>
    </location>
</feature>
<gene>
    <name evidence="2" type="ORF">DXX93_17580</name>
</gene>
<reference evidence="2 3" key="1">
    <citation type="submission" date="2018-08" db="EMBL/GenBank/DDBJ databases">
        <title>Thalassotalea euphylliae genome.</title>
        <authorList>
            <person name="Summers S."/>
            <person name="Rice S.A."/>
            <person name="Freckelton M.L."/>
            <person name="Nedved B.T."/>
            <person name="Hadfield M.G."/>
        </authorList>
    </citation>
    <scope>NUCLEOTIDE SEQUENCE [LARGE SCALE GENOMIC DNA]</scope>
    <source>
        <strain evidence="2 3">H1</strain>
    </source>
</reference>
<evidence type="ECO:0000256" key="1">
    <source>
        <dbReference type="SAM" id="Phobius"/>
    </source>
</evidence>
<sequence length="220" mass="24829">MNTHSLLAAISAVICGSVFLFGYWSIRLLYPDFWSDISVRVYVVQTHSMLIQMWYFVVWILFGAALLVFNYGVLRTARHRHGVVEGIITLASFVSACYLFSIGLIEILSAQSLLSTGYWLGEDPNASYQALYILLTRIRGSIEFSSDIWFLLINLWLLAHRQLSHWLPILGVATTLFGFLLLTPTFAPYAVVYVCAKGGWYFVMAGWLLGKSQRVIASPN</sequence>
<evidence type="ECO:0000313" key="3">
    <source>
        <dbReference type="Proteomes" id="UP000256478"/>
    </source>
</evidence>
<dbReference type="AlphaFoldDB" id="A0A3E0TV04"/>
<keyword evidence="1" id="KW-0812">Transmembrane</keyword>
<keyword evidence="1" id="KW-0472">Membrane</keyword>